<evidence type="ECO:0000256" key="1">
    <source>
        <dbReference type="SAM" id="Phobius"/>
    </source>
</evidence>
<keyword evidence="1" id="KW-0472">Membrane</keyword>
<accession>R0KTW4</accession>
<protein>
    <recommendedName>
        <fullName evidence="4">MARVEL domain-containing protein</fullName>
    </recommendedName>
</protein>
<evidence type="ECO:0000313" key="2">
    <source>
        <dbReference type="EMBL" id="EOA91187.1"/>
    </source>
</evidence>
<reference evidence="2 3" key="1">
    <citation type="journal article" date="2012" name="PLoS Pathog.">
        <title>Diverse lifestyles and strategies of plant pathogenesis encoded in the genomes of eighteen Dothideomycetes fungi.</title>
        <authorList>
            <person name="Ohm R.A."/>
            <person name="Feau N."/>
            <person name="Henrissat B."/>
            <person name="Schoch C.L."/>
            <person name="Horwitz B.A."/>
            <person name="Barry K.W."/>
            <person name="Condon B.J."/>
            <person name="Copeland A.C."/>
            <person name="Dhillon B."/>
            <person name="Glaser F."/>
            <person name="Hesse C.N."/>
            <person name="Kosti I."/>
            <person name="LaButti K."/>
            <person name="Lindquist E.A."/>
            <person name="Lucas S."/>
            <person name="Salamov A.A."/>
            <person name="Bradshaw R.E."/>
            <person name="Ciuffetti L."/>
            <person name="Hamelin R.C."/>
            <person name="Kema G.H.J."/>
            <person name="Lawrence C."/>
            <person name="Scott J.A."/>
            <person name="Spatafora J.W."/>
            <person name="Turgeon B.G."/>
            <person name="de Wit P.J.G.M."/>
            <person name="Zhong S."/>
            <person name="Goodwin S.B."/>
            <person name="Grigoriev I.V."/>
        </authorList>
    </citation>
    <scope>NUCLEOTIDE SEQUENCE [LARGE SCALE GENOMIC DNA]</scope>
    <source>
        <strain evidence="3">28A</strain>
    </source>
</reference>
<feature type="transmembrane region" description="Helical" evidence="1">
    <location>
        <begin position="41"/>
        <end position="59"/>
    </location>
</feature>
<gene>
    <name evidence="2" type="ORF">SETTUDRAFT_161990</name>
</gene>
<dbReference type="EMBL" id="KB908481">
    <property type="protein sequence ID" value="EOA91187.1"/>
    <property type="molecule type" value="Genomic_DNA"/>
</dbReference>
<dbReference type="AlphaFoldDB" id="R0KTW4"/>
<feature type="transmembrane region" description="Helical" evidence="1">
    <location>
        <begin position="71"/>
        <end position="95"/>
    </location>
</feature>
<keyword evidence="3" id="KW-1185">Reference proteome</keyword>
<evidence type="ECO:0000313" key="3">
    <source>
        <dbReference type="Proteomes" id="UP000016935"/>
    </source>
</evidence>
<sequence>MSALAAIRSLRISQGIFTAANIGLASYLVHEEASLSNTVTVSLVAACISVVGALCAPSASSLGSSRPSKLYFAFAVDWVVSFSNLMALIFLALFVTKSSHCQEKLCTIAKINTVTTGFNFGNWIATTTYLGIQISKLKGDTASVPAMGKIRL</sequence>
<name>R0KTW4_EXST2</name>
<keyword evidence="1" id="KW-0812">Transmembrane</keyword>
<keyword evidence="1" id="KW-1133">Transmembrane helix</keyword>
<dbReference type="Proteomes" id="UP000016935">
    <property type="component" value="Unassembled WGS sequence"/>
</dbReference>
<evidence type="ECO:0008006" key="4">
    <source>
        <dbReference type="Google" id="ProtNLM"/>
    </source>
</evidence>
<proteinExistence type="predicted"/>
<organism evidence="2 3">
    <name type="scientific">Exserohilum turcicum (strain 28A)</name>
    <name type="common">Northern leaf blight fungus</name>
    <name type="synonym">Setosphaeria turcica</name>
    <dbReference type="NCBI Taxonomy" id="671987"/>
    <lineage>
        <taxon>Eukaryota</taxon>
        <taxon>Fungi</taxon>
        <taxon>Dikarya</taxon>
        <taxon>Ascomycota</taxon>
        <taxon>Pezizomycotina</taxon>
        <taxon>Dothideomycetes</taxon>
        <taxon>Pleosporomycetidae</taxon>
        <taxon>Pleosporales</taxon>
        <taxon>Pleosporineae</taxon>
        <taxon>Pleosporaceae</taxon>
        <taxon>Exserohilum</taxon>
    </lineage>
</organism>
<dbReference type="HOGENOM" id="CLU_1786665_0_0_1"/>
<dbReference type="GeneID" id="19398236"/>
<reference evidence="2 3" key="2">
    <citation type="journal article" date="2013" name="PLoS Genet.">
        <title>Comparative genome structure, secondary metabolite, and effector coding capacity across Cochliobolus pathogens.</title>
        <authorList>
            <person name="Condon B.J."/>
            <person name="Leng Y."/>
            <person name="Wu D."/>
            <person name="Bushley K.E."/>
            <person name="Ohm R.A."/>
            <person name="Otillar R."/>
            <person name="Martin J."/>
            <person name="Schackwitz W."/>
            <person name="Grimwood J."/>
            <person name="MohdZainudin N."/>
            <person name="Xue C."/>
            <person name="Wang R."/>
            <person name="Manning V.A."/>
            <person name="Dhillon B."/>
            <person name="Tu Z.J."/>
            <person name="Steffenson B.J."/>
            <person name="Salamov A."/>
            <person name="Sun H."/>
            <person name="Lowry S."/>
            <person name="LaButti K."/>
            <person name="Han J."/>
            <person name="Copeland A."/>
            <person name="Lindquist E."/>
            <person name="Barry K."/>
            <person name="Schmutz J."/>
            <person name="Baker S.E."/>
            <person name="Ciuffetti L.M."/>
            <person name="Grigoriev I.V."/>
            <person name="Zhong S."/>
            <person name="Turgeon B.G."/>
        </authorList>
    </citation>
    <scope>NUCLEOTIDE SEQUENCE [LARGE SCALE GENOMIC DNA]</scope>
    <source>
        <strain evidence="3">28A</strain>
    </source>
</reference>
<feature type="transmembrane region" description="Helical" evidence="1">
    <location>
        <begin position="12"/>
        <end position="29"/>
    </location>
</feature>
<dbReference type="OrthoDB" id="2117453at2759"/>
<dbReference type="RefSeq" id="XP_008020521.1">
    <property type="nucleotide sequence ID" value="XM_008022330.1"/>
</dbReference>